<evidence type="ECO:0000313" key="5">
    <source>
        <dbReference type="Proteomes" id="UP001596333"/>
    </source>
</evidence>
<dbReference type="PROSITE" id="PS50110">
    <property type="entry name" value="RESPONSE_REGULATORY"/>
    <property type="match status" value="1"/>
</dbReference>
<reference evidence="4 5" key="1">
    <citation type="journal article" date="2019" name="Int. J. Syst. Evol. Microbiol.">
        <title>The Global Catalogue of Microorganisms (GCM) 10K type strain sequencing project: providing services to taxonomists for standard genome sequencing and annotation.</title>
        <authorList>
            <consortium name="The Broad Institute Genomics Platform"/>
            <consortium name="The Broad Institute Genome Sequencing Center for Infectious Disease"/>
            <person name="Wu L."/>
            <person name="Ma J."/>
        </authorList>
    </citation>
    <scope>NUCLEOTIDE SEQUENCE [LARGE SCALE GENOMIC DNA]</scope>
    <source>
        <strain evidence="4 5">Y73</strain>
    </source>
</reference>
<dbReference type="RefSeq" id="WP_379766025.1">
    <property type="nucleotide sequence ID" value="NZ_JBHSXI010000006.1"/>
</dbReference>
<accession>A0ABD5UHA5</accession>
<proteinExistence type="predicted"/>
<dbReference type="Gene3D" id="3.40.50.2300">
    <property type="match status" value="1"/>
</dbReference>
<organism evidence="4 5">
    <name type="scientific">Halorubrum trueperi</name>
    <dbReference type="NCBI Taxonomy" id="2004704"/>
    <lineage>
        <taxon>Archaea</taxon>
        <taxon>Methanobacteriati</taxon>
        <taxon>Methanobacteriota</taxon>
        <taxon>Stenosarchaea group</taxon>
        <taxon>Halobacteria</taxon>
        <taxon>Halobacteriales</taxon>
        <taxon>Haloferacaceae</taxon>
        <taxon>Halorubrum</taxon>
    </lineage>
</organism>
<dbReference type="InterPro" id="IPR001789">
    <property type="entry name" value="Sig_transdc_resp-reg_receiver"/>
</dbReference>
<dbReference type="InterPro" id="IPR011006">
    <property type="entry name" value="CheY-like_superfamily"/>
</dbReference>
<dbReference type="Proteomes" id="UP001596333">
    <property type="component" value="Unassembled WGS sequence"/>
</dbReference>
<name>A0ABD5UHA5_9EURY</name>
<comment type="caution">
    <text evidence="4">The sequence shown here is derived from an EMBL/GenBank/DDBJ whole genome shotgun (WGS) entry which is preliminary data.</text>
</comment>
<dbReference type="SMART" id="SM00448">
    <property type="entry name" value="REC"/>
    <property type="match status" value="1"/>
</dbReference>
<feature type="modified residue" description="4-aspartylphosphate" evidence="2">
    <location>
        <position position="58"/>
    </location>
</feature>
<feature type="domain" description="Response regulatory" evidence="3">
    <location>
        <begin position="7"/>
        <end position="117"/>
    </location>
</feature>
<dbReference type="EMBL" id="JBHSXI010000006">
    <property type="protein sequence ID" value="MFC6888654.1"/>
    <property type="molecule type" value="Genomic_DNA"/>
</dbReference>
<dbReference type="InterPro" id="IPR050595">
    <property type="entry name" value="Bact_response_regulator"/>
</dbReference>
<dbReference type="Pfam" id="PF00072">
    <property type="entry name" value="Response_reg"/>
    <property type="match status" value="1"/>
</dbReference>
<dbReference type="AlphaFoldDB" id="A0ABD5UHA5"/>
<evidence type="ECO:0000256" key="1">
    <source>
        <dbReference type="ARBA" id="ARBA00022553"/>
    </source>
</evidence>
<dbReference type="PANTHER" id="PTHR44591:SF3">
    <property type="entry name" value="RESPONSE REGULATORY DOMAIN-CONTAINING PROTEIN"/>
    <property type="match status" value="1"/>
</dbReference>
<protein>
    <submittedName>
        <fullName evidence="4">Response regulator</fullName>
    </submittedName>
</protein>
<evidence type="ECO:0000313" key="4">
    <source>
        <dbReference type="EMBL" id="MFC6888654.1"/>
    </source>
</evidence>
<keyword evidence="5" id="KW-1185">Reference proteome</keyword>
<evidence type="ECO:0000256" key="2">
    <source>
        <dbReference type="PROSITE-ProRule" id="PRU00169"/>
    </source>
</evidence>
<keyword evidence="1 2" id="KW-0597">Phosphoprotein</keyword>
<dbReference type="CDD" id="cd00156">
    <property type="entry name" value="REC"/>
    <property type="match status" value="1"/>
</dbReference>
<sequence>MPEEITHILHVDDEPDLSGLVKEVLEREDETFEIVTETSVEDGLNQLQKNGIDCVVSDYDMPKADGLEFLEVVQESHSETPFILFTGKGSEEVASTAISRGVTDYYEKIPSRSRQGR</sequence>
<dbReference type="PANTHER" id="PTHR44591">
    <property type="entry name" value="STRESS RESPONSE REGULATOR PROTEIN 1"/>
    <property type="match status" value="1"/>
</dbReference>
<evidence type="ECO:0000259" key="3">
    <source>
        <dbReference type="PROSITE" id="PS50110"/>
    </source>
</evidence>
<gene>
    <name evidence="4" type="ORF">ACFQEY_06375</name>
</gene>
<dbReference type="SUPFAM" id="SSF52172">
    <property type="entry name" value="CheY-like"/>
    <property type="match status" value="1"/>
</dbReference>